<evidence type="ECO:0000256" key="1">
    <source>
        <dbReference type="ARBA" id="ARBA00004123"/>
    </source>
</evidence>
<dbReference type="InterPro" id="IPR036882">
    <property type="entry name" value="Alba-like_dom_sf"/>
</dbReference>
<proteinExistence type="predicted"/>
<organism evidence="4 5">
    <name type="scientific">Kluyveromyces dobzhanskii CBS 2104</name>
    <dbReference type="NCBI Taxonomy" id="1427455"/>
    <lineage>
        <taxon>Eukaryota</taxon>
        <taxon>Fungi</taxon>
        <taxon>Dikarya</taxon>
        <taxon>Ascomycota</taxon>
        <taxon>Saccharomycotina</taxon>
        <taxon>Saccharomycetes</taxon>
        <taxon>Saccharomycetales</taxon>
        <taxon>Saccharomycetaceae</taxon>
        <taxon>Kluyveromyces</taxon>
    </lineage>
</organism>
<name>A0A0A8LAK0_9SACH</name>
<dbReference type="OrthoDB" id="5416589at2759"/>
<keyword evidence="3" id="KW-0539">Nucleus</keyword>
<dbReference type="Proteomes" id="UP000031516">
    <property type="component" value="Unassembled WGS sequence"/>
</dbReference>
<dbReference type="Pfam" id="PF12328">
    <property type="entry name" value="Rpp20"/>
    <property type="match status" value="1"/>
</dbReference>
<evidence type="ECO:0000313" key="4">
    <source>
        <dbReference type="EMBL" id="CDO95195.1"/>
    </source>
</evidence>
<dbReference type="EMBL" id="CCBQ010000043">
    <property type="protein sequence ID" value="CDO95195.1"/>
    <property type="molecule type" value="Genomic_DNA"/>
</dbReference>
<keyword evidence="2" id="KW-0819">tRNA processing</keyword>
<dbReference type="AlphaFoldDB" id="A0A0A8LAK0"/>
<evidence type="ECO:0000256" key="3">
    <source>
        <dbReference type="ARBA" id="ARBA00023242"/>
    </source>
</evidence>
<comment type="caution">
    <text evidence="4">The sequence shown here is derived from an EMBL/GenBank/DDBJ whole genome shotgun (WGS) entry which is preliminary data.</text>
</comment>
<evidence type="ECO:0000313" key="5">
    <source>
        <dbReference type="Proteomes" id="UP000031516"/>
    </source>
</evidence>
<dbReference type="Gene3D" id="3.30.110.20">
    <property type="entry name" value="Alba-like domain"/>
    <property type="match status" value="1"/>
</dbReference>
<dbReference type="GO" id="GO:0003676">
    <property type="term" value="F:nucleic acid binding"/>
    <property type="evidence" value="ECO:0007669"/>
    <property type="project" value="InterPro"/>
</dbReference>
<reference evidence="4 5" key="1">
    <citation type="submission" date="2014-03" db="EMBL/GenBank/DDBJ databases">
        <title>The genome of Kluyveromyces dobzhanskii.</title>
        <authorList>
            <person name="Nystedt B."/>
            <person name="Astrom S."/>
        </authorList>
    </citation>
    <scope>NUCLEOTIDE SEQUENCE [LARGE SCALE GENOMIC DNA]</scope>
    <source>
        <strain evidence="4 5">CBS 2104</strain>
    </source>
</reference>
<protein>
    <submittedName>
        <fullName evidence="4">WGS project CCBQ000000000 data, contig 00006</fullName>
    </submittedName>
</protein>
<dbReference type="InterPro" id="IPR014612">
    <property type="entry name" value="Pop7/Rpp20"/>
</dbReference>
<gene>
    <name evidence="4" type="ORF">KLDO_g3442</name>
</gene>
<accession>A0A0A8LAK0</accession>
<comment type="subcellular location">
    <subcellularLocation>
        <location evidence="1">Nucleus</location>
    </subcellularLocation>
</comment>
<dbReference type="GO" id="GO:0001682">
    <property type="term" value="P:tRNA 5'-leader removal"/>
    <property type="evidence" value="ECO:0007669"/>
    <property type="project" value="InterPro"/>
</dbReference>
<dbReference type="GO" id="GO:0005655">
    <property type="term" value="C:nucleolar ribonuclease P complex"/>
    <property type="evidence" value="ECO:0007669"/>
    <property type="project" value="InterPro"/>
</dbReference>
<sequence length="74" mass="8409">MGKAVFKTLSVAAHFEAMGDYKVELFTKTLDVLDEMYTDDGQDEDGNMIDKNDREVKLTPRTLSGVEVRICFMQ</sequence>
<dbReference type="GO" id="GO:0000172">
    <property type="term" value="C:ribonuclease MRP complex"/>
    <property type="evidence" value="ECO:0007669"/>
    <property type="project" value="InterPro"/>
</dbReference>
<evidence type="ECO:0000256" key="2">
    <source>
        <dbReference type="ARBA" id="ARBA00022694"/>
    </source>
</evidence>
<keyword evidence="5" id="KW-1185">Reference proteome</keyword>